<sequence>MLHYGKRLGGLPLLLRAYGSPFPRALPFGILSVVVTAVCVGVDDIQDSLRTSFLHPYPFQIYAFVIGFLVVLRTNHALHRYMEARTNVELMGSKWADVVVMCVAFDSFSTGDRASRWPWRKGRLVRNDGSEAFIARLVHLLSLLHAVALQHLRGDEELDNLVASKPRIDGGPDFLEKAKKTPAESPGLAVASPNAPPPVGARSPNAERKDGDDDEKDGGASSDEDNTPPGELVDDPFAHAAEHNVNIDDEDGEKMFRRWASEKRHQHYKKGVYDRSSAFLVHAATADRRTERWTLPNLFMLSEGTSEWIRCNESMPITVLGGVPDKEKKSLDLLVCNRAYLVLNWIQSLLIHRLESTPGLRVPAPIMSRVHQVMSDGTLGFNQADKMAKTPFPLPYAQMLTACLLVFNLFMPIVVAAHTNSMWLAVVIAFMSTMAYQGLNEVARELEDPFKPTHLNDLGLPLLQADFNSKLRAASPPVGLSTPWLEE</sequence>
<evidence type="ECO:0000256" key="7">
    <source>
        <dbReference type="SAM" id="MobiDB-lite"/>
    </source>
</evidence>
<evidence type="ECO:0000256" key="2">
    <source>
        <dbReference type="ARBA" id="ARBA00022448"/>
    </source>
</evidence>
<feature type="region of interest" description="Disordered" evidence="7">
    <location>
        <begin position="163"/>
        <end position="235"/>
    </location>
</feature>
<protein>
    <submittedName>
        <fullName evidence="9">Predicted protein</fullName>
    </submittedName>
</protein>
<evidence type="ECO:0000256" key="3">
    <source>
        <dbReference type="ARBA" id="ARBA00022692"/>
    </source>
</evidence>
<keyword evidence="6 8" id="KW-0472">Membrane</keyword>
<keyword evidence="5" id="KW-0406">Ion transport</keyword>
<feature type="compositionally biased region" description="Acidic residues" evidence="7">
    <location>
        <begin position="212"/>
        <end position="226"/>
    </location>
</feature>
<dbReference type="PANTHER" id="PTHR33281:SF20">
    <property type="match status" value="1"/>
</dbReference>
<name>C1MQ85_MICPC</name>
<keyword evidence="10" id="KW-1185">Reference proteome</keyword>
<evidence type="ECO:0000256" key="8">
    <source>
        <dbReference type="SAM" id="Phobius"/>
    </source>
</evidence>
<evidence type="ECO:0000313" key="9">
    <source>
        <dbReference type="EMBL" id="EEH58034.1"/>
    </source>
</evidence>
<organism evidence="10">
    <name type="scientific">Micromonas pusilla (strain CCMP1545)</name>
    <name type="common">Picoplanktonic green alga</name>
    <dbReference type="NCBI Taxonomy" id="564608"/>
    <lineage>
        <taxon>Eukaryota</taxon>
        <taxon>Viridiplantae</taxon>
        <taxon>Chlorophyta</taxon>
        <taxon>Mamiellophyceae</taxon>
        <taxon>Mamiellales</taxon>
        <taxon>Mamiellaceae</taxon>
        <taxon>Micromonas</taxon>
    </lineage>
</organism>
<evidence type="ECO:0000256" key="1">
    <source>
        <dbReference type="ARBA" id="ARBA00004141"/>
    </source>
</evidence>
<dbReference type="GO" id="GO:0005254">
    <property type="term" value="F:chloride channel activity"/>
    <property type="evidence" value="ECO:0007669"/>
    <property type="project" value="InterPro"/>
</dbReference>
<evidence type="ECO:0000256" key="6">
    <source>
        <dbReference type="ARBA" id="ARBA00023136"/>
    </source>
</evidence>
<comment type="subcellular location">
    <subcellularLocation>
        <location evidence="1">Membrane</location>
        <topology evidence="1">Multi-pass membrane protein</topology>
    </subcellularLocation>
</comment>
<dbReference type="Proteomes" id="UP000001876">
    <property type="component" value="Unassembled WGS sequence"/>
</dbReference>
<dbReference type="OrthoDB" id="1368at2759"/>
<gene>
    <name evidence="9" type="ORF">MICPUCDRAFT_57197</name>
</gene>
<evidence type="ECO:0000256" key="5">
    <source>
        <dbReference type="ARBA" id="ARBA00023065"/>
    </source>
</evidence>
<dbReference type="AlphaFoldDB" id="C1MQ85"/>
<dbReference type="PANTHER" id="PTHR33281">
    <property type="entry name" value="UPF0187 PROTEIN YNEE"/>
    <property type="match status" value="1"/>
</dbReference>
<feature type="transmembrane region" description="Helical" evidence="8">
    <location>
        <begin position="57"/>
        <end position="75"/>
    </location>
</feature>
<dbReference type="GO" id="GO:0016020">
    <property type="term" value="C:membrane"/>
    <property type="evidence" value="ECO:0007669"/>
    <property type="project" value="UniProtKB-SubCell"/>
</dbReference>
<evidence type="ECO:0000313" key="10">
    <source>
        <dbReference type="Proteomes" id="UP000001876"/>
    </source>
</evidence>
<feature type="compositionally biased region" description="Basic and acidic residues" evidence="7">
    <location>
        <begin position="166"/>
        <end position="182"/>
    </location>
</feature>
<dbReference type="GeneID" id="9683152"/>
<dbReference type="Pfam" id="PF25539">
    <property type="entry name" value="Bestrophin_2"/>
    <property type="match status" value="1"/>
</dbReference>
<dbReference type="EMBL" id="GG663738">
    <property type="protein sequence ID" value="EEH58034.1"/>
    <property type="molecule type" value="Genomic_DNA"/>
</dbReference>
<dbReference type="eggNOG" id="ENOG502S7K9">
    <property type="taxonomic scope" value="Eukaryota"/>
</dbReference>
<accession>C1MQ85</accession>
<keyword evidence="2" id="KW-0813">Transport</keyword>
<reference evidence="9 10" key="1">
    <citation type="journal article" date="2009" name="Science">
        <title>Green evolution and dynamic adaptations revealed by genomes of the marine picoeukaryotes Micromonas.</title>
        <authorList>
            <person name="Worden A.Z."/>
            <person name="Lee J.H."/>
            <person name="Mock T."/>
            <person name="Rouze P."/>
            <person name="Simmons M.P."/>
            <person name="Aerts A.L."/>
            <person name="Allen A.E."/>
            <person name="Cuvelier M.L."/>
            <person name="Derelle E."/>
            <person name="Everett M.V."/>
            <person name="Foulon E."/>
            <person name="Grimwood J."/>
            <person name="Gundlach H."/>
            <person name="Henrissat B."/>
            <person name="Napoli C."/>
            <person name="McDonald S.M."/>
            <person name="Parker M.S."/>
            <person name="Rombauts S."/>
            <person name="Salamov A."/>
            <person name="Von Dassow P."/>
            <person name="Badger J.H."/>
            <person name="Coutinho P.M."/>
            <person name="Demir E."/>
            <person name="Dubchak I."/>
            <person name="Gentemann C."/>
            <person name="Eikrem W."/>
            <person name="Gready J.E."/>
            <person name="John U."/>
            <person name="Lanier W."/>
            <person name="Lindquist E.A."/>
            <person name="Lucas S."/>
            <person name="Mayer K.F."/>
            <person name="Moreau H."/>
            <person name="Not F."/>
            <person name="Otillar R."/>
            <person name="Panaud O."/>
            <person name="Pangilinan J."/>
            <person name="Paulsen I."/>
            <person name="Piegu B."/>
            <person name="Poliakov A."/>
            <person name="Robbens S."/>
            <person name="Schmutz J."/>
            <person name="Toulza E."/>
            <person name="Wyss T."/>
            <person name="Zelensky A."/>
            <person name="Zhou K."/>
            <person name="Armbrust E.V."/>
            <person name="Bhattacharya D."/>
            <person name="Goodenough U.W."/>
            <person name="Van de Peer Y."/>
            <person name="Grigoriev I.V."/>
        </authorList>
    </citation>
    <scope>NUCLEOTIDE SEQUENCE [LARGE SCALE GENOMIC DNA]</scope>
    <source>
        <strain evidence="9 10">CCMP1545</strain>
    </source>
</reference>
<evidence type="ECO:0000256" key="4">
    <source>
        <dbReference type="ARBA" id="ARBA00022989"/>
    </source>
</evidence>
<dbReference type="OMA" id="MGSKWAD"/>
<keyword evidence="3 8" id="KW-0812">Transmembrane</keyword>
<keyword evidence="4 8" id="KW-1133">Transmembrane helix</keyword>
<feature type="transmembrane region" description="Helical" evidence="8">
    <location>
        <begin position="396"/>
        <end position="415"/>
    </location>
</feature>
<proteinExistence type="predicted"/>
<dbReference type="RefSeq" id="XP_003058083.1">
    <property type="nucleotide sequence ID" value="XM_003058037.1"/>
</dbReference>
<dbReference type="KEGG" id="mpp:MICPUCDRAFT_57197"/>
<dbReference type="InterPro" id="IPR044669">
    <property type="entry name" value="YneE/VCCN1/2-like"/>
</dbReference>